<comment type="caution">
    <text evidence="1">The sequence shown here is derived from an EMBL/GenBank/DDBJ whole genome shotgun (WGS) entry which is preliminary data.</text>
</comment>
<protein>
    <submittedName>
        <fullName evidence="1">Uncharacterized protein</fullName>
    </submittedName>
</protein>
<dbReference type="EMBL" id="MU266333">
    <property type="protein sequence ID" value="KAH7930257.1"/>
    <property type="molecule type" value="Genomic_DNA"/>
</dbReference>
<gene>
    <name evidence="1" type="ORF">BV22DRAFT_1101858</name>
</gene>
<accession>A0ACB8BZE1</accession>
<dbReference type="Proteomes" id="UP000790709">
    <property type="component" value="Unassembled WGS sequence"/>
</dbReference>
<organism evidence="1 2">
    <name type="scientific">Leucogyrophana mollusca</name>
    <dbReference type="NCBI Taxonomy" id="85980"/>
    <lineage>
        <taxon>Eukaryota</taxon>
        <taxon>Fungi</taxon>
        <taxon>Dikarya</taxon>
        <taxon>Basidiomycota</taxon>
        <taxon>Agaricomycotina</taxon>
        <taxon>Agaricomycetes</taxon>
        <taxon>Agaricomycetidae</taxon>
        <taxon>Boletales</taxon>
        <taxon>Boletales incertae sedis</taxon>
        <taxon>Leucogyrophana</taxon>
    </lineage>
</organism>
<reference evidence="1" key="1">
    <citation type="journal article" date="2021" name="New Phytol.">
        <title>Evolutionary innovations through gain and loss of genes in the ectomycorrhizal Boletales.</title>
        <authorList>
            <person name="Wu G."/>
            <person name="Miyauchi S."/>
            <person name="Morin E."/>
            <person name="Kuo A."/>
            <person name="Drula E."/>
            <person name="Varga T."/>
            <person name="Kohler A."/>
            <person name="Feng B."/>
            <person name="Cao Y."/>
            <person name="Lipzen A."/>
            <person name="Daum C."/>
            <person name="Hundley H."/>
            <person name="Pangilinan J."/>
            <person name="Johnson J."/>
            <person name="Barry K."/>
            <person name="LaButti K."/>
            <person name="Ng V."/>
            <person name="Ahrendt S."/>
            <person name="Min B."/>
            <person name="Choi I.G."/>
            <person name="Park H."/>
            <person name="Plett J.M."/>
            <person name="Magnuson J."/>
            <person name="Spatafora J.W."/>
            <person name="Nagy L.G."/>
            <person name="Henrissat B."/>
            <person name="Grigoriev I.V."/>
            <person name="Yang Z.L."/>
            <person name="Xu J."/>
            <person name="Martin F.M."/>
        </authorList>
    </citation>
    <scope>NUCLEOTIDE SEQUENCE</scope>
    <source>
        <strain evidence="1">KUC20120723A-06</strain>
    </source>
</reference>
<evidence type="ECO:0000313" key="1">
    <source>
        <dbReference type="EMBL" id="KAH7930257.1"/>
    </source>
</evidence>
<sequence>MNFAQRLLATARRPVRPQFLAYLRCRRTFSFTPQLRAAENDDAFMTQFKNTSIFRKLADKPEALMALRDFANLMRDKGIDASSGPPSTMQMMRLAANPEFRQAAQRVVAELKNAGVDLTSQDAMQELMGLSKGKPGGS</sequence>
<proteinExistence type="predicted"/>
<keyword evidence="2" id="KW-1185">Reference proteome</keyword>
<name>A0ACB8BZE1_9AGAM</name>
<evidence type="ECO:0000313" key="2">
    <source>
        <dbReference type="Proteomes" id="UP000790709"/>
    </source>
</evidence>